<evidence type="ECO:0000313" key="1">
    <source>
        <dbReference type="EMBL" id="JAD30423.1"/>
    </source>
</evidence>
<sequence length="22" mass="2614">MKRRSLVEPTIRWASLSRRSSP</sequence>
<protein>
    <submittedName>
        <fullName evidence="1">Uncharacterized protein</fullName>
    </submittedName>
</protein>
<dbReference type="AlphaFoldDB" id="A0A0A8YYA7"/>
<name>A0A0A8YYA7_ARUDO</name>
<accession>A0A0A8YYA7</accession>
<dbReference type="EMBL" id="GBRH01267472">
    <property type="protein sequence ID" value="JAD30423.1"/>
    <property type="molecule type" value="Transcribed_RNA"/>
</dbReference>
<proteinExistence type="predicted"/>
<reference evidence="1" key="1">
    <citation type="submission" date="2014-09" db="EMBL/GenBank/DDBJ databases">
        <authorList>
            <person name="Magalhaes I.L.F."/>
            <person name="Oliveira U."/>
            <person name="Santos F.R."/>
            <person name="Vidigal T.H.D.A."/>
            <person name="Brescovit A.D."/>
            <person name="Santos A.J."/>
        </authorList>
    </citation>
    <scope>NUCLEOTIDE SEQUENCE</scope>
    <source>
        <tissue evidence="1">Shoot tissue taken approximately 20 cm above the soil surface</tissue>
    </source>
</reference>
<reference evidence="1" key="2">
    <citation type="journal article" date="2015" name="Data Brief">
        <title>Shoot transcriptome of the giant reed, Arundo donax.</title>
        <authorList>
            <person name="Barrero R.A."/>
            <person name="Guerrero F.D."/>
            <person name="Moolhuijzen P."/>
            <person name="Goolsby J.A."/>
            <person name="Tidwell J."/>
            <person name="Bellgard S.E."/>
            <person name="Bellgard M.I."/>
        </authorList>
    </citation>
    <scope>NUCLEOTIDE SEQUENCE</scope>
    <source>
        <tissue evidence="1">Shoot tissue taken approximately 20 cm above the soil surface</tissue>
    </source>
</reference>
<organism evidence="1">
    <name type="scientific">Arundo donax</name>
    <name type="common">Giant reed</name>
    <name type="synonym">Donax arundinaceus</name>
    <dbReference type="NCBI Taxonomy" id="35708"/>
    <lineage>
        <taxon>Eukaryota</taxon>
        <taxon>Viridiplantae</taxon>
        <taxon>Streptophyta</taxon>
        <taxon>Embryophyta</taxon>
        <taxon>Tracheophyta</taxon>
        <taxon>Spermatophyta</taxon>
        <taxon>Magnoliopsida</taxon>
        <taxon>Liliopsida</taxon>
        <taxon>Poales</taxon>
        <taxon>Poaceae</taxon>
        <taxon>PACMAD clade</taxon>
        <taxon>Arundinoideae</taxon>
        <taxon>Arundineae</taxon>
        <taxon>Arundo</taxon>
    </lineage>
</organism>